<gene>
    <name evidence="2" type="ORF">LFYK43_12840</name>
</gene>
<name>A0A401ITK0_9LACO</name>
<evidence type="ECO:0000313" key="3">
    <source>
        <dbReference type="Proteomes" id="UP000286848"/>
    </source>
</evidence>
<accession>A0A401ITK0</accession>
<keyword evidence="3" id="KW-1185">Reference proteome</keyword>
<dbReference type="EMBL" id="BFFP01000019">
    <property type="protein sequence ID" value="GBG94825.1"/>
    <property type="molecule type" value="Genomic_DNA"/>
</dbReference>
<feature type="region of interest" description="Disordered" evidence="1">
    <location>
        <begin position="198"/>
        <end position="219"/>
    </location>
</feature>
<evidence type="ECO:0000313" key="2">
    <source>
        <dbReference type="EMBL" id="GBG94825.1"/>
    </source>
</evidence>
<sequence length="219" mass="24905">MKQPNEKTAQRLLEETSKNIVDFTESELGLPFAKTVELEEIGYVISSFVNGAYVAEGRMPKRWTREMTRNILAGYFPAYIVMDDVLLGQIVPILVNYFTFLDHEKNQISNSAALIKGAFEANLYLVDSQLNPDAWSDKKIEKMTEGGAAQEFLEGASPEELEDMKQTRAEMHILEQQGELEEEDKHLLFLLDSLFGADDDQPTGKNLHPHMQLHKKTKK</sequence>
<dbReference type="OrthoDB" id="2327801at2"/>
<reference evidence="2 3" key="1">
    <citation type="journal article" date="2019" name="Int. J. Syst. Evol. Microbiol.">
        <title>Lactobacillus salitolerans sp. nov., a novel lactic acid bacterium isolated from spent mushroom substrates.</title>
        <authorList>
            <person name="Tohno M."/>
            <person name="Tanizawa Y."/>
            <person name="Kojima Y."/>
            <person name="Sakamoto M."/>
            <person name="Nakamura Y."/>
            <person name="Ohkuma M."/>
            <person name="Kobayashi H."/>
        </authorList>
    </citation>
    <scope>NUCLEOTIDE SEQUENCE [LARGE SCALE GENOMIC DNA]</scope>
    <source>
        <strain evidence="2 3">YK43</strain>
    </source>
</reference>
<organism evidence="2 3">
    <name type="scientific">Ligilactobacillus salitolerans</name>
    <dbReference type="NCBI Taxonomy" id="1808352"/>
    <lineage>
        <taxon>Bacteria</taxon>
        <taxon>Bacillati</taxon>
        <taxon>Bacillota</taxon>
        <taxon>Bacilli</taxon>
        <taxon>Lactobacillales</taxon>
        <taxon>Lactobacillaceae</taxon>
        <taxon>Ligilactobacillus</taxon>
    </lineage>
</organism>
<feature type="compositionally biased region" description="Basic residues" evidence="1">
    <location>
        <begin position="207"/>
        <end position="219"/>
    </location>
</feature>
<dbReference type="Proteomes" id="UP000286848">
    <property type="component" value="Unassembled WGS sequence"/>
</dbReference>
<dbReference type="AlphaFoldDB" id="A0A401ITK0"/>
<comment type="caution">
    <text evidence="2">The sequence shown here is derived from an EMBL/GenBank/DDBJ whole genome shotgun (WGS) entry which is preliminary data.</text>
</comment>
<proteinExistence type="predicted"/>
<evidence type="ECO:0000256" key="1">
    <source>
        <dbReference type="SAM" id="MobiDB-lite"/>
    </source>
</evidence>
<protein>
    <submittedName>
        <fullName evidence="2">Uncharacterized protein</fullName>
    </submittedName>
</protein>
<dbReference type="RefSeq" id="WP_124976590.1">
    <property type="nucleotide sequence ID" value="NZ_BFFP01000019.1"/>
</dbReference>